<reference evidence="2" key="1">
    <citation type="submission" date="2020-05" db="EMBL/GenBank/DDBJ databases">
        <authorList>
            <person name="Chiriac C."/>
            <person name="Salcher M."/>
            <person name="Ghai R."/>
            <person name="Kavagutti S V."/>
        </authorList>
    </citation>
    <scope>NUCLEOTIDE SEQUENCE</scope>
</reference>
<proteinExistence type="predicted"/>
<name>A0A6J6WUT7_9ZZZZ</name>
<dbReference type="Pfam" id="PF18930">
    <property type="entry name" value="DUF5679"/>
    <property type="match status" value="1"/>
</dbReference>
<dbReference type="AlphaFoldDB" id="A0A6J6WUT7"/>
<organism evidence="2">
    <name type="scientific">freshwater metagenome</name>
    <dbReference type="NCBI Taxonomy" id="449393"/>
    <lineage>
        <taxon>unclassified sequences</taxon>
        <taxon>metagenomes</taxon>
        <taxon>ecological metagenomes</taxon>
    </lineage>
</organism>
<sequence length="76" mass="8424">MALARSCDFGKPPANRLRRLEQKMAETYKGDAYCVKCKAKRDFEGTVKVSESGRRMAQGICPVCGTKVNRILGKAQ</sequence>
<protein>
    <submittedName>
        <fullName evidence="2">Unannotated protein</fullName>
    </submittedName>
</protein>
<dbReference type="EMBL" id="CAFBNH010000001">
    <property type="protein sequence ID" value="CAB4936136.1"/>
    <property type="molecule type" value="Genomic_DNA"/>
</dbReference>
<accession>A0A6J6WUT7</accession>
<evidence type="ECO:0000313" key="3">
    <source>
        <dbReference type="EMBL" id="CAB4936136.1"/>
    </source>
</evidence>
<evidence type="ECO:0000259" key="1">
    <source>
        <dbReference type="Pfam" id="PF18930"/>
    </source>
</evidence>
<gene>
    <name evidence="2" type="ORF">UFOPK2936_01424</name>
    <name evidence="3" type="ORF">UFOPK3779_00202</name>
</gene>
<dbReference type="InterPro" id="IPR044044">
    <property type="entry name" value="DUF5679"/>
</dbReference>
<feature type="domain" description="DUF5679" evidence="1">
    <location>
        <begin position="33"/>
        <end position="71"/>
    </location>
</feature>
<dbReference type="EMBL" id="CAEZZW010000009">
    <property type="protein sequence ID" value="CAB4787899.1"/>
    <property type="molecule type" value="Genomic_DNA"/>
</dbReference>
<evidence type="ECO:0000313" key="2">
    <source>
        <dbReference type="EMBL" id="CAB4787899.1"/>
    </source>
</evidence>